<feature type="transmembrane region" description="Helical" evidence="14">
    <location>
        <begin position="6"/>
        <end position="25"/>
    </location>
</feature>
<comment type="caution">
    <text evidence="15">The sequence shown here is derived from an EMBL/GenBank/DDBJ whole genome shotgun (WGS) entry which is preliminary data.</text>
</comment>
<dbReference type="InterPro" id="IPR001128">
    <property type="entry name" value="Cyt_P450"/>
</dbReference>
<dbReference type="InterPro" id="IPR017972">
    <property type="entry name" value="Cyt_P450_CS"/>
</dbReference>
<keyword evidence="3 12" id="KW-0349">Heme</keyword>
<dbReference type="InterPro" id="IPR036396">
    <property type="entry name" value="Cyt_P450_sf"/>
</dbReference>
<evidence type="ECO:0000256" key="13">
    <source>
        <dbReference type="RuleBase" id="RU000461"/>
    </source>
</evidence>
<proteinExistence type="inferred from homology"/>
<evidence type="ECO:0000256" key="1">
    <source>
        <dbReference type="ARBA" id="ARBA00004606"/>
    </source>
</evidence>
<dbReference type="PANTHER" id="PTHR47953">
    <property type="entry name" value="OS08G0105600 PROTEIN"/>
    <property type="match status" value="1"/>
</dbReference>
<evidence type="ECO:0000256" key="14">
    <source>
        <dbReference type="SAM" id="Phobius"/>
    </source>
</evidence>
<keyword evidence="9 12" id="KW-0408">Iron</keyword>
<accession>A0ABD1S4I2</accession>
<reference evidence="16" key="1">
    <citation type="submission" date="2024-07" db="EMBL/GenBank/DDBJ databases">
        <title>Two chromosome-level genome assemblies of Korean endemic species Abeliophyllum distichum and Forsythia ovata (Oleaceae).</title>
        <authorList>
            <person name="Jang H."/>
        </authorList>
    </citation>
    <scope>NUCLEOTIDE SEQUENCE [LARGE SCALE GENOMIC DNA]</scope>
</reference>
<evidence type="ECO:0000256" key="10">
    <source>
        <dbReference type="ARBA" id="ARBA00023033"/>
    </source>
</evidence>
<keyword evidence="7 14" id="KW-1133">Transmembrane helix</keyword>
<dbReference type="Proteomes" id="UP001604277">
    <property type="component" value="Unassembled WGS sequence"/>
</dbReference>
<dbReference type="Gene3D" id="1.10.630.10">
    <property type="entry name" value="Cytochrome P450"/>
    <property type="match status" value="1"/>
</dbReference>
<evidence type="ECO:0000256" key="3">
    <source>
        <dbReference type="ARBA" id="ARBA00022617"/>
    </source>
</evidence>
<evidence type="ECO:0000256" key="4">
    <source>
        <dbReference type="ARBA" id="ARBA00022692"/>
    </source>
</evidence>
<dbReference type="FunFam" id="1.10.630.10:FF:000043">
    <property type="entry name" value="Cytochrome P450 99A2"/>
    <property type="match status" value="1"/>
</dbReference>
<dbReference type="AlphaFoldDB" id="A0ABD1S4I2"/>
<evidence type="ECO:0000313" key="16">
    <source>
        <dbReference type="Proteomes" id="UP001604277"/>
    </source>
</evidence>
<keyword evidence="8 13" id="KW-0560">Oxidoreductase</keyword>
<dbReference type="EMBL" id="JBFOLJ010000011">
    <property type="protein sequence ID" value="KAL2495617.1"/>
    <property type="molecule type" value="Genomic_DNA"/>
</dbReference>
<keyword evidence="10 13" id="KW-0503">Monooxygenase</keyword>
<dbReference type="InterPro" id="IPR052306">
    <property type="entry name" value="CYP450_71D"/>
</dbReference>
<comment type="subcellular location">
    <subcellularLocation>
        <location evidence="1">Membrane</location>
        <topology evidence="1">Single-pass type II membrane protein</topology>
    </subcellularLocation>
</comment>
<dbReference type="PROSITE" id="PS00086">
    <property type="entry name" value="CYTOCHROME_P450"/>
    <property type="match status" value="1"/>
</dbReference>
<comment type="cofactor">
    <cofactor evidence="12">
        <name>heme</name>
        <dbReference type="ChEBI" id="CHEBI:30413"/>
    </cofactor>
</comment>
<keyword evidence="6" id="KW-0735">Signal-anchor</keyword>
<keyword evidence="5 12" id="KW-0479">Metal-binding</keyword>
<dbReference type="PANTHER" id="PTHR47953:SF16">
    <property type="entry name" value="CYTOCHROME P450 71D8"/>
    <property type="match status" value="1"/>
</dbReference>
<evidence type="ECO:0000256" key="11">
    <source>
        <dbReference type="ARBA" id="ARBA00023136"/>
    </source>
</evidence>
<gene>
    <name evidence="15" type="ORF">Fot_39374</name>
</gene>
<dbReference type="Pfam" id="PF00067">
    <property type="entry name" value="p450"/>
    <property type="match status" value="1"/>
</dbReference>
<name>A0ABD1S4I2_9LAMI</name>
<dbReference type="PRINTS" id="PR00463">
    <property type="entry name" value="EP450I"/>
</dbReference>
<evidence type="ECO:0000256" key="7">
    <source>
        <dbReference type="ARBA" id="ARBA00022989"/>
    </source>
</evidence>
<evidence type="ECO:0000256" key="8">
    <source>
        <dbReference type="ARBA" id="ARBA00023002"/>
    </source>
</evidence>
<keyword evidence="16" id="KW-1185">Reference proteome</keyword>
<evidence type="ECO:0000313" key="15">
    <source>
        <dbReference type="EMBL" id="KAL2495617.1"/>
    </source>
</evidence>
<dbReference type="InterPro" id="IPR002401">
    <property type="entry name" value="Cyt_P450_E_grp-I"/>
</dbReference>
<evidence type="ECO:0000256" key="12">
    <source>
        <dbReference type="PIRSR" id="PIRSR602401-1"/>
    </source>
</evidence>
<organism evidence="15 16">
    <name type="scientific">Forsythia ovata</name>
    <dbReference type="NCBI Taxonomy" id="205694"/>
    <lineage>
        <taxon>Eukaryota</taxon>
        <taxon>Viridiplantae</taxon>
        <taxon>Streptophyta</taxon>
        <taxon>Embryophyta</taxon>
        <taxon>Tracheophyta</taxon>
        <taxon>Spermatophyta</taxon>
        <taxon>Magnoliopsida</taxon>
        <taxon>eudicotyledons</taxon>
        <taxon>Gunneridae</taxon>
        <taxon>Pentapetalae</taxon>
        <taxon>asterids</taxon>
        <taxon>lamiids</taxon>
        <taxon>Lamiales</taxon>
        <taxon>Oleaceae</taxon>
        <taxon>Forsythieae</taxon>
        <taxon>Forsythia</taxon>
    </lineage>
</organism>
<evidence type="ECO:0000256" key="2">
    <source>
        <dbReference type="ARBA" id="ARBA00010617"/>
    </source>
</evidence>
<dbReference type="SUPFAM" id="SSF48264">
    <property type="entry name" value="Cytochrome P450"/>
    <property type="match status" value="1"/>
</dbReference>
<dbReference type="GO" id="GO:0046872">
    <property type="term" value="F:metal ion binding"/>
    <property type="evidence" value="ECO:0007669"/>
    <property type="project" value="UniProtKB-KW"/>
</dbReference>
<dbReference type="GO" id="GO:0004497">
    <property type="term" value="F:monooxygenase activity"/>
    <property type="evidence" value="ECO:0007669"/>
    <property type="project" value="UniProtKB-KW"/>
</dbReference>
<dbReference type="PRINTS" id="PR00385">
    <property type="entry name" value="P450"/>
</dbReference>
<evidence type="ECO:0000256" key="9">
    <source>
        <dbReference type="ARBA" id="ARBA00023004"/>
    </source>
</evidence>
<dbReference type="GO" id="GO:0016020">
    <property type="term" value="C:membrane"/>
    <property type="evidence" value="ECO:0007669"/>
    <property type="project" value="UniProtKB-SubCell"/>
</dbReference>
<keyword evidence="11 14" id="KW-0472">Membrane</keyword>
<keyword evidence="4 14" id="KW-0812">Transmembrane</keyword>
<feature type="binding site" description="axial binding residue" evidence="12">
    <location>
        <position position="447"/>
    </location>
    <ligand>
        <name>heme</name>
        <dbReference type="ChEBI" id="CHEBI:30413"/>
    </ligand>
    <ligandPart>
        <name>Fe</name>
        <dbReference type="ChEBI" id="CHEBI:18248"/>
    </ligandPart>
</feature>
<dbReference type="CDD" id="cd11072">
    <property type="entry name" value="CYP71-like"/>
    <property type="match status" value="1"/>
</dbReference>
<comment type="similarity">
    <text evidence="2 13">Belongs to the cytochrome P450 family.</text>
</comment>
<evidence type="ECO:0000256" key="6">
    <source>
        <dbReference type="ARBA" id="ARBA00022968"/>
    </source>
</evidence>
<sequence length="508" mass="57603">MELKFPTFPLIFISLTFIFLMLKLFSKFRGFRRTKLPPGPWKLPLIGSLHHLAVAGLEPYHVLANLATKYGPIMHLQLGEISAVIISAPRVAKEVLKTHDLAFASRPKLLAVEIITYNCADIVFAPYGGYWRQMRKICTLELLTAKNVRSFSSIREEEALNLIESIQSSLFLPIDLTQKIFTYTNNVVSRAAFGNRSKNQEKVIRLIKELTANAGGFDVADLYPSVKILQVISGLKSKLVELRNKGDQVLNDIIDEHKERLANKEKFNGQSGEEDLVDVLLRHKETSDHEFPITIDSIKAVLLDMLVAGSDTSATAVEYAMSEMMRHPRVLEKVQAELRQVLRGKDRIRVTDLEGLSYLKMVIKETLRLHPPLPLLLPRICREPKEIDGYDIPINTRVILNAFAINRDPEYWEDAESFKPERFANSGIEFIGPNFEFLPFGGGRRICPGISFGLASVEFLLAQLLYHFNWKLPDGMKPEDLDMTEILGSVVRKKNKLYLVPTSYSYST</sequence>
<evidence type="ECO:0000256" key="5">
    <source>
        <dbReference type="ARBA" id="ARBA00022723"/>
    </source>
</evidence>
<protein>
    <submittedName>
        <fullName evidence="15">Cytochrome</fullName>
    </submittedName>
</protein>